<dbReference type="Pfam" id="PF00391">
    <property type="entry name" value="PEP-utilizers"/>
    <property type="match status" value="1"/>
</dbReference>
<dbReference type="AlphaFoldDB" id="A0A7R9GEN9"/>
<sequence>MAAAAAAAASAAALAEKVVVKDKVICRGSAPRIFVEGGGCKLLFSSVTPEAKHSSELLSVEEGVLADEPSPAVTAISVSEVVTTTPTPGEVFPSSSPSSDFTTAASSSMASLATTWKIQEVTVPSISTLIPIVSFEGECWDKSFIIESNTWMRPIEKLSLSLPYFGEHEPWVRSKQTFTCTDGPKSHTLTLEVGQELYRTISEFPESSQTIVTKIFCTMGKVRGNGMAMFTYGQPPVGQFMVAHPLVVKRQLVQLPARAVLGLANPQPTKLWFGHPIVWVPKQSGDKNHAVFFRIQEPENVGKSWTIANPISPKEWQIASAQWKICVSFDSAACAIPSLVGGKGASLAVLTRLHKQNPDQKFKVAKGFCVTVVGYEQQLDHSPEIRKVLQELQSSISDEDHLKSSCSRAEAAIGKASLDPKIAGAITAAFIELFGLDWETRSYALRSSGVGEDSDEASSAGQNETFLGVTGFQNVSQSLLKCWASQFAFRSVLYRKQNGIPILPPMAVVVQEMVRAEAAGVLFTCDPVTGNPAMLHISANLGLGETVVSGEVEPDTIVISRNPVDGSLSVTDVEIGQKSLQMYLNDEGTLVEVSSEPEDSSRSQTPSISDEVALSLANLGIFLEDTMGGARDLEWALSQASLFPDGDIYLLQSRPVTTVHAITEFELTHEFDSGFLTDHEFSTRGNTGEVLPGALTPFSLTTGSKILDNTMQQLSENLSRITLRSTDGFCPLFNVHRLAVSSHSVIFLNLLELFLRDHKSREVQPDTAANMIGTFGKVFEELDEMQEIADDRYVAMNKLQIFFRLIWFIQARNTPEFCNNRRGLLRGNRHASNAERLRAQLHLEVSPTSSADDIERTLCKAVDALSQGGMLHISVSGLSLFAEVLMVLTLNGDKKKVEMSPELISDVATLLGMQQDGVISREVPETFRDIADLIRGTEKEQEFLQLSPKDADAWLRNQGGQLEYRYKQFFERHGHRGLREFETHSKPWGMTPELVAETLQVSVRTHSPVQNNKNNAPNTPDEIVQALKTDLTGGKKRFMKLLVLMGARGVRQREATKSAIIGLGHKLRLVLRDITQWLLARGRIPDDDLTCFLTMYELVRLLRQPCPLSVQRALRRRKMHPILDALQFPELCKGFPQPLPQETETIQPDLSVDFSVSGTPVCHGQVKGPIRVVKTLAEAKNIVPGDILVTHSTDIGWSPYFPILGGLVTEIGGLISHGAVVAREYGLPCVVGVKNATKYFEQGDIGLLDGSKGILVRLAKA</sequence>
<accession>A0A7R9GEN9</accession>
<proteinExistence type="inferred from homology"/>
<dbReference type="EMBL" id="CAJPEX010001745">
    <property type="protein sequence ID" value="CAG0919840.1"/>
    <property type="molecule type" value="Genomic_DNA"/>
</dbReference>
<feature type="domain" description="Pyruvate phosphate dikinase AMP/ATP-binding" evidence="3">
    <location>
        <begin position="338"/>
        <end position="663"/>
    </location>
</feature>
<keyword evidence="5" id="KW-1185">Reference proteome</keyword>
<evidence type="ECO:0008006" key="6">
    <source>
        <dbReference type="Google" id="ProtNLM"/>
    </source>
</evidence>
<evidence type="ECO:0000313" key="4">
    <source>
        <dbReference type="EMBL" id="CAD7279688.1"/>
    </source>
</evidence>
<dbReference type="InterPro" id="IPR013815">
    <property type="entry name" value="ATP_grasp_subdomain_1"/>
</dbReference>
<dbReference type="GO" id="GO:0005524">
    <property type="term" value="F:ATP binding"/>
    <property type="evidence" value="ECO:0007669"/>
    <property type="project" value="InterPro"/>
</dbReference>
<dbReference type="Gene3D" id="3.50.30.10">
    <property type="entry name" value="Phosphohistidine domain"/>
    <property type="match status" value="1"/>
</dbReference>
<dbReference type="PANTHER" id="PTHR43615:SF1">
    <property type="entry name" value="PPDK_N DOMAIN-CONTAINING PROTEIN"/>
    <property type="match status" value="1"/>
</dbReference>
<feature type="domain" description="PEP-utilising enzyme mobile" evidence="2">
    <location>
        <begin position="1184"/>
        <end position="1253"/>
    </location>
</feature>
<gene>
    <name evidence="4" type="ORF">NMOB1V02_LOCUS7356</name>
</gene>
<dbReference type="PANTHER" id="PTHR43615">
    <property type="entry name" value="PHOSPHOENOLPYRUVATE SYNTHASE-RELATED"/>
    <property type="match status" value="1"/>
</dbReference>
<reference evidence="4" key="1">
    <citation type="submission" date="2020-11" db="EMBL/GenBank/DDBJ databases">
        <authorList>
            <person name="Tran Van P."/>
        </authorList>
    </citation>
    <scope>NUCLEOTIDE SEQUENCE</scope>
</reference>
<dbReference type="EMBL" id="OA883782">
    <property type="protein sequence ID" value="CAD7279688.1"/>
    <property type="molecule type" value="Genomic_DNA"/>
</dbReference>
<dbReference type="InterPro" id="IPR002192">
    <property type="entry name" value="PPDK_AMP/ATP-bd"/>
</dbReference>
<dbReference type="GO" id="GO:0016301">
    <property type="term" value="F:kinase activity"/>
    <property type="evidence" value="ECO:0007669"/>
    <property type="project" value="InterPro"/>
</dbReference>
<dbReference type="Proteomes" id="UP000678499">
    <property type="component" value="Unassembled WGS sequence"/>
</dbReference>
<dbReference type="Gene3D" id="3.30.1490.20">
    <property type="entry name" value="ATP-grasp fold, A domain"/>
    <property type="match status" value="1"/>
</dbReference>
<evidence type="ECO:0000313" key="5">
    <source>
        <dbReference type="Proteomes" id="UP000678499"/>
    </source>
</evidence>
<dbReference type="SUPFAM" id="SSF52009">
    <property type="entry name" value="Phosphohistidine domain"/>
    <property type="match status" value="1"/>
</dbReference>
<dbReference type="Gene3D" id="3.30.470.20">
    <property type="entry name" value="ATP-grasp fold, B domain"/>
    <property type="match status" value="1"/>
</dbReference>
<organism evidence="4">
    <name type="scientific">Notodromas monacha</name>
    <dbReference type="NCBI Taxonomy" id="399045"/>
    <lineage>
        <taxon>Eukaryota</taxon>
        <taxon>Metazoa</taxon>
        <taxon>Ecdysozoa</taxon>
        <taxon>Arthropoda</taxon>
        <taxon>Crustacea</taxon>
        <taxon>Oligostraca</taxon>
        <taxon>Ostracoda</taxon>
        <taxon>Podocopa</taxon>
        <taxon>Podocopida</taxon>
        <taxon>Cypridocopina</taxon>
        <taxon>Cypridoidea</taxon>
        <taxon>Cyprididae</taxon>
        <taxon>Notodromas</taxon>
    </lineage>
</organism>
<dbReference type="OrthoDB" id="6435135at2759"/>
<protein>
    <recommendedName>
        <fullName evidence="6">Phosphoenolpyruvate synthase</fullName>
    </recommendedName>
</protein>
<evidence type="ECO:0000259" key="3">
    <source>
        <dbReference type="Pfam" id="PF01326"/>
    </source>
</evidence>
<dbReference type="Pfam" id="PF01326">
    <property type="entry name" value="PPDK_N"/>
    <property type="match status" value="1"/>
</dbReference>
<evidence type="ECO:0000256" key="1">
    <source>
        <dbReference type="ARBA" id="ARBA00007837"/>
    </source>
</evidence>
<comment type="similarity">
    <text evidence="1">Belongs to the PEP-utilizing enzyme family.</text>
</comment>
<dbReference type="SUPFAM" id="SSF56059">
    <property type="entry name" value="Glutathione synthetase ATP-binding domain-like"/>
    <property type="match status" value="1"/>
</dbReference>
<dbReference type="InterPro" id="IPR008279">
    <property type="entry name" value="PEP-util_enz_mobile_dom"/>
</dbReference>
<dbReference type="InterPro" id="IPR036637">
    <property type="entry name" value="Phosphohistidine_dom_sf"/>
</dbReference>
<dbReference type="InterPro" id="IPR051549">
    <property type="entry name" value="PEP_Utilizing_Enz"/>
</dbReference>
<name>A0A7R9GEN9_9CRUS</name>
<evidence type="ECO:0000259" key="2">
    <source>
        <dbReference type="Pfam" id="PF00391"/>
    </source>
</evidence>